<gene>
    <name evidence="2" type="ORF">EB834_15140</name>
</gene>
<evidence type="ECO:0000259" key="1">
    <source>
        <dbReference type="Pfam" id="PF13276"/>
    </source>
</evidence>
<feature type="domain" description="HTH-like" evidence="1">
    <location>
        <begin position="1"/>
        <end position="37"/>
    </location>
</feature>
<dbReference type="Proteomes" id="UP000297736">
    <property type="component" value="Unassembled WGS sequence"/>
</dbReference>
<dbReference type="Pfam" id="PF13276">
    <property type="entry name" value="HTH_21"/>
    <property type="match status" value="1"/>
</dbReference>
<dbReference type="AlphaFoldDB" id="A0A4Z0KG54"/>
<accession>A0A4Z0KG54</accession>
<name>A0A4Z0KG54_BREAU</name>
<dbReference type="EMBL" id="RHFF01000015">
    <property type="protein sequence ID" value="TGD37637.1"/>
    <property type="molecule type" value="Genomic_DNA"/>
</dbReference>
<organism evidence="2 3">
    <name type="scientific">Brevibacterium aurantiacum</name>
    <dbReference type="NCBI Taxonomy" id="273384"/>
    <lineage>
        <taxon>Bacteria</taxon>
        <taxon>Bacillati</taxon>
        <taxon>Actinomycetota</taxon>
        <taxon>Actinomycetes</taxon>
        <taxon>Micrococcales</taxon>
        <taxon>Brevibacteriaceae</taxon>
        <taxon>Brevibacterium</taxon>
    </lineage>
</organism>
<evidence type="ECO:0000313" key="2">
    <source>
        <dbReference type="EMBL" id="TGD37637.1"/>
    </source>
</evidence>
<protein>
    <submittedName>
        <fullName evidence="2">Transposase</fullName>
    </submittedName>
</protein>
<evidence type="ECO:0000313" key="3">
    <source>
        <dbReference type="Proteomes" id="UP000297736"/>
    </source>
</evidence>
<sequence length="46" mass="5657">MARIRYHFEFWDHTYGYRRITAELADDPHVDEPVNRKPNTIKLVER</sequence>
<dbReference type="InterPro" id="IPR025948">
    <property type="entry name" value="HTH-like_dom"/>
</dbReference>
<reference evidence="2 3" key="1">
    <citation type="submission" date="2018-10" db="EMBL/GenBank/DDBJ databases">
        <title>Brevibacterium genomes from Austrain hard cheese rinds.</title>
        <authorList>
            <person name="Anast J.M."/>
            <person name="Dzieciol M."/>
            <person name="Schultz D.L."/>
            <person name="Mann E."/>
            <person name="Wagner M."/>
            <person name="Schmitz-Esser S."/>
        </authorList>
    </citation>
    <scope>NUCLEOTIDE SEQUENCE [LARGE SCALE GENOMIC DNA]</scope>
    <source>
        <strain evidence="2 3">L261</strain>
    </source>
</reference>
<proteinExistence type="predicted"/>
<comment type="caution">
    <text evidence="2">The sequence shown here is derived from an EMBL/GenBank/DDBJ whole genome shotgun (WGS) entry which is preliminary data.</text>
</comment>